<evidence type="ECO:0000256" key="8">
    <source>
        <dbReference type="PIRSR" id="PIRSR615500-1"/>
    </source>
</evidence>
<dbReference type="GO" id="GO:0004252">
    <property type="term" value="F:serine-type endopeptidase activity"/>
    <property type="evidence" value="ECO:0007669"/>
    <property type="project" value="UniProtKB-UniRule"/>
</dbReference>
<dbReference type="eggNOG" id="arCOG06738">
    <property type="taxonomic scope" value="Archaea"/>
</dbReference>
<keyword evidence="13" id="KW-1185">Reference proteome</keyword>
<dbReference type="EMBL" id="CP003243">
    <property type="protein sequence ID" value="AFC99038.1"/>
    <property type="molecule type" value="Genomic_DNA"/>
</dbReference>
<feature type="domain" description="Calx-beta" evidence="11">
    <location>
        <begin position="524"/>
        <end position="623"/>
    </location>
</feature>
<comment type="similarity">
    <text evidence="1 9 10">Belongs to the peptidase S8 family.</text>
</comment>
<dbReference type="Proteomes" id="UP000005233">
    <property type="component" value="Chromosome"/>
</dbReference>
<dbReference type="PROSITE" id="PS00136">
    <property type="entry name" value="SUBTILASE_ASP"/>
    <property type="match status" value="1"/>
</dbReference>
<reference evidence="12 13" key="1">
    <citation type="journal article" date="2012" name="J. Bacteriol.">
        <title>Complete genome sequence of a thermophilic methanogen, Methanocella conradii HZ254, isolated from Chinese rice field soil.</title>
        <authorList>
            <person name="Lu Z."/>
            <person name="Lu Y."/>
        </authorList>
    </citation>
    <scope>NUCLEOTIDE SEQUENCE [LARGE SCALE GENOMIC DNA]</scope>
    <source>
        <strain evidence="13">DSM 24694 / JCM 17849 / CGMCC 1.5162 / HZ254</strain>
    </source>
</reference>
<evidence type="ECO:0000256" key="3">
    <source>
        <dbReference type="ARBA" id="ARBA00022729"/>
    </source>
</evidence>
<keyword evidence="4" id="KW-0677">Repeat</keyword>
<dbReference type="eggNOG" id="arCOG04400">
    <property type="taxonomic scope" value="Archaea"/>
</dbReference>
<dbReference type="InterPro" id="IPR000209">
    <property type="entry name" value="Peptidase_S8/S53_dom"/>
</dbReference>
<dbReference type="PROSITE" id="PS00137">
    <property type="entry name" value="SUBTILASE_HIS"/>
    <property type="match status" value="1"/>
</dbReference>
<evidence type="ECO:0000256" key="1">
    <source>
        <dbReference type="ARBA" id="ARBA00011073"/>
    </source>
</evidence>
<dbReference type="HOGENOM" id="CLU_317049_0_0_2"/>
<dbReference type="GeneID" id="25398937"/>
<evidence type="ECO:0000313" key="12">
    <source>
        <dbReference type="EMBL" id="AFC99038.1"/>
    </source>
</evidence>
<evidence type="ECO:0000313" key="13">
    <source>
        <dbReference type="Proteomes" id="UP000005233"/>
    </source>
</evidence>
<dbReference type="InterPro" id="IPR010259">
    <property type="entry name" value="S8pro/Inhibitor_I9"/>
</dbReference>
<organism evidence="12 13">
    <name type="scientific">Methanocella conradii (strain DSM 24694 / JCM 17849 / CGMCC 1.5162 / HZ254)</name>
    <dbReference type="NCBI Taxonomy" id="1041930"/>
    <lineage>
        <taxon>Archaea</taxon>
        <taxon>Methanobacteriati</taxon>
        <taxon>Methanobacteriota</taxon>
        <taxon>Stenosarchaea group</taxon>
        <taxon>Methanomicrobia</taxon>
        <taxon>Methanocellales</taxon>
        <taxon>Methanocellaceae</taxon>
        <taxon>Methanocella</taxon>
    </lineage>
</organism>
<dbReference type="GO" id="GO:0006508">
    <property type="term" value="P:proteolysis"/>
    <property type="evidence" value="ECO:0007669"/>
    <property type="project" value="UniProtKB-KW"/>
</dbReference>
<feature type="domain" description="Calx-beta" evidence="11">
    <location>
        <begin position="637"/>
        <end position="735"/>
    </location>
</feature>
<dbReference type="Gene3D" id="3.30.70.80">
    <property type="entry name" value="Peptidase S8 propeptide/proteinase inhibitor I9"/>
    <property type="match status" value="1"/>
</dbReference>
<dbReference type="InterPro" id="IPR037045">
    <property type="entry name" value="S8pro/Inhibitor_I9_sf"/>
</dbReference>
<evidence type="ECO:0000256" key="6">
    <source>
        <dbReference type="ARBA" id="ARBA00022825"/>
    </source>
</evidence>
<dbReference type="PROSITE" id="PS51892">
    <property type="entry name" value="SUBTILASE"/>
    <property type="match status" value="1"/>
</dbReference>
<evidence type="ECO:0000256" key="4">
    <source>
        <dbReference type="ARBA" id="ARBA00022737"/>
    </source>
</evidence>
<dbReference type="KEGG" id="mez:Mtc_0267"/>
<protein>
    <submittedName>
        <fullName evidence="12">Subtilisin-like serine proteases (Peptidase S8 family)</fullName>
    </submittedName>
</protein>
<keyword evidence="6 9" id="KW-0720">Serine protease</keyword>
<dbReference type="Pfam" id="PF00082">
    <property type="entry name" value="Peptidase_S8"/>
    <property type="match status" value="1"/>
</dbReference>
<dbReference type="InterPro" id="IPR050131">
    <property type="entry name" value="Peptidase_S8_subtilisin-like"/>
</dbReference>
<dbReference type="InterPro" id="IPR015500">
    <property type="entry name" value="Peptidase_S8_subtilisin-rel"/>
</dbReference>
<dbReference type="InterPro" id="IPR022398">
    <property type="entry name" value="Peptidase_S8_His-AS"/>
</dbReference>
<keyword evidence="2 9" id="KW-0645">Protease</keyword>
<dbReference type="GO" id="GO:0007154">
    <property type="term" value="P:cell communication"/>
    <property type="evidence" value="ECO:0007669"/>
    <property type="project" value="InterPro"/>
</dbReference>
<evidence type="ECO:0000259" key="11">
    <source>
        <dbReference type="SMART" id="SM00237"/>
    </source>
</evidence>
<gene>
    <name evidence="12" type="ordered locus">Mtc_0267</name>
</gene>
<feature type="active site" description="Charge relay system" evidence="8 9">
    <location>
        <position position="186"/>
    </location>
</feature>
<dbReference type="SMART" id="SM00237">
    <property type="entry name" value="Calx_beta"/>
    <property type="match status" value="2"/>
</dbReference>
<dbReference type="InterPro" id="IPR003644">
    <property type="entry name" value="Calx_beta"/>
</dbReference>
<dbReference type="InterPro" id="IPR036852">
    <property type="entry name" value="Peptidase_S8/S53_dom_sf"/>
</dbReference>
<evidence type="ECO:0000256" key="2">
    <source>
        <dbReference type="ARBA" id="ARBA00022670"/>
    </source>
</evidence>
<dbReference type="SUPFAM" id="SSF52743">
    <property type="entry name" value="Subtilisin-like"/>
    <property type="match status" value="1"/>
</dbReference>
<feature type="active site" description="Charge relay system" evidence="8 9">
    <location>
        <position position="353"/>
    </location>
</feature>
<proteinExistence type="inferred from homology"/>
<evidence type="ECO:0000256" key="9">
    <source>
        <dbReference type="PROSITE-ProRule" id="PRU01240"/>
    </source>
</evidence>
<dbReference type="Gene3D" id="2.60.40.10">
    <property type="entry name" value="Immunoglobulins"/>
    <property type="match status" value="1"/>
</dbReference>
<dbReference type="STRING" id="1041930.Mtc_0267"/>
<dbReference type="Gene3D" id="2.60.40.2030">
    <property type="match status" value="2"/>
</dbReference>
<dbReference type="GO" id="GO:0016020">
    <property type="term" value="C:membrane"/>
    <property type="evidence" value="ECO:0007669"/>
    <property type="project" value="InterPro"/>
</dbReference>
<dbReference type="PROSITE" id="PS00138">
    <property type="entry name" value="SUBTILASE_SER"/>
    <property type="match status" value="1"/>
</dbReference>
<dbReference type="PANTHER" id="PTHR43806">
    <property type="entry name" value="PEPTIDASE S8"/>
    <property type="match status" value="1"/>
</dbReference>
<dbReference type="InterPro" id="IPR038081">
    <property type="entry name" value="CalX-like_sf"/>
</dbReference>
<accession>H8I935</accession>
<dbReference type="Pfam" id="PF03160">
    <property type="entry name" value="Calx-beta"/>
    <property type="match status" value="1"/>
</dbReference>
<evidence type="ECO:0000256" key="10">
    <source>
        <dbReference type="RuleBase" id="RU003355"/>
    </source>
</evidence>
<name>H8I935_METCZ</name>
<dbReference type="eggNOG" id="arCOG00702">
    <property type="taxonomic scope" value="Archaea"/>
</dbReference>
<keyword evidence="3" id="KW-0732">Signal</keyword>
<dbReference type="SUPFAM" id="SSF141072">
    <property type="entry name" value="CalX-like"/>
    <property type="match status" value="2"/>
</dbReference>
<dbReference type="OrthoDB" id="117227at2157"/>
<dbReference type="RefSeq" id="WP_014404877.1">
    <property type="nucleotide sequence ID" value="NC_017034.1"/>
</dbReference>
<dbReference type="CDD" id="cd07487">
    <property type="entry name" value="Peptidases_S8_1"/>
    <property type="match status" value="1"/>
</dbReference>
<dbReference type="Pfam" id="PF05922">
    <property type="entry name" value="Inhibitor_I9"/>
    <property type="match status" value="1"/>
</dbReference>
<evidence type="ECO:0000256" key="5">
    <source>
        <dbReference type="ARBA" id="ARBA00022801"/>
    </source>
</evidence>
<dbReference type="InterPro" id="IPR013783">
    <property type="entry name" value="Ig-like_fold"/>
</dbReference>
<dbReference type="PRINTS" id="PR00723">
    <property type="entry name" value="SUBTILISIN"/>
</dbReference>
<dbReference type="Gene3D" id="3.40.50.200">
    <property type="entry name" value="Peptidase S8/S53 domain"/>
    <property type="match status" value="1"/>
</dbReference>
<evidence type="ECO:0000256" key="7">
    <source>
        <dbReference type="ARBA" id="ARBA00022837"/>
    </source>
</evidence>
<dbReference type="InterPro" id="IPR023827">
    <property type="entry name" value="Peptidase_S8_Asp-AS"/>
</dbReference>
<sequence length="919" mass="96784">MAGMSSGGRVDISMTRPALSFFVVMALLLPIAPVSIGDAPGGLAISNSSVSTYIIVFDDTPYASAMTAQSASDLVASCGGQVKYRYNVINGMAVTLPDSMAEKIRSLPNVKYVEKDQPVHILLDAAVPQIGADQAWAEGYTGEGVKVAVIDTGVDAGHPDLNGGKVVAWADFVNGSNSTPYDDNGHGTHVSSIIAGTGNASGGKYLGVAPNASLLAAKALDGSGSGYYTNIIKGMDWAVQNGAQVISMSLGGNHSPAMDEAVSNAVNKGVVVVVAAGNGGPSPGTISCPGDSPDAITVGAVDKSDLIANFSSRGPTYDGRIKPDVTNVGVNVTAANAGGTAATGYYISMSGTSMATPMTAGVVALMLQKNSSLTPAQVKNILAQTAKPMKVNETDPIPNNDYGWGRVQAKYALDNVTYSVSGYSSSYLSDTINGTMIPGDYNVTITMLNNGTQPWSRATNVTLHSIGDAANLSAQIIQLPDNVIIPPGQQYVWLFNINATTLGEYNLTYQMYVNNTPIGDTVIHPMRVKDAIQPGNMTFVNSSYEAFKSSSLINLTVQRVDGFDNGITVKCSASGGNGTAGIDFSPASGLVVFAQDQPYANFTVNIYNNGTYTGDKSVNFTLSDPTGGAGLGALQTTTVTIIDDNPRPVLQFNASNYIAWENQSNCQVTVTRTANSHGPVSVDYMVWGGNATPGVDYVPANGTLNFSDGQTAKGFNVIILNNYTGRDRFVNLTLSNPTNGSILGTPASAVLTIKGVETVNFTYSLVKGWNLISVPLSLSNNSIDAFFPAAVKSNLTDMWYYDNGKWVYYSGTRGYSPKYAHLVNVTPGKGYWVKVSNNVSFTVNGIANGSGLPAVGGGWTMIGVYGLNPSNATTAYPGNKDLWYYDNGQWYYYSGTRGYSPKYPHLEVLEPGKGYWVHY</sequence>
<dbReference type="InterPro" id="IPR023828">
    <property type="entry name" value="Peptidase_S8_Ser-AS"/>
</dbReference>
<keyword evidence="5 9" id="KW-0378">Hydrolase</keyword>
<dbReference type="PANTHER" id="PTHR43806:SF11">
    <property type="entry name" value="CEREVISIN-RELATED"/>
    <property type="match status" value="1"/>
</dbReference>
<feature type="active site" description="Charge relay system" evidence="8 9">
    <location>
        <position position="151"/>
    </location>
</feature>
<dbReference type="AlphaFoldDB" id="H8I935"/>
<keyword evidence="7" id="KW-0106">Calcium</keyword>